<dbReference type="Proteomes" id="UP000275027">
    <property type="component" value="Unassembled WGS sequence"/>
</dbReference>
<accession>A0A497UCI4</accession>
<evidence type="ECO:0000313" key="6">
    <source>
        <dbReference type="Proteomes" id="UP000275027"/>
    </source>
</evidence>
<organism evidence="4 6">
    <name type="scientific">Flavobacterium lindanitolerans</name>
    <dbReference type="NCBI Taxonomy" id="428988"/>
    <lineage>
        <taxon>Bacteria</taxon>
        <taxon>Pseudomonadati</taxon>
        <taxon>Bacteroidota</taxon>
        <taxon>Flavobacteriia</taxon>
        <taxon>Flavobacteriales</taxon>
        <taxon>Flavobacteriaceae</taxon>
        <taxon>Flavobacterium</taxon>
    </lineage>
</organism>
<reference evidence="3 5" key="1">
    <citation type="submission" date="2017-12" db="EMBL/GenBank/DDBJ databases">
        <title>Genomic Encyclopedia of Type Strains, Phase III (KMG-III): the genomes of soil and plant-associated and newly described type strains.</title>
        <authorList>
            <person name="Whitman W."/>
        </authorList>
    </citation>
    <scope>NUCLEOTIDE SEQUENCE [LARGE SCALE GENOMIC DNA]</scope>
    <source>
        <strain evidence="3 5">IP-10</strain>
    </source>
</reference>
<dbReference type="Pfam" id="PF13899">
    <property type="entry name" value="Thioredoxin_7"/>
    <property type="match status" value="1"/>
</dbReference>
<name>A0A497UCI4_9FLAO</name>
<dbReference type="RefSeq" id="WP_101471680.1">
    <property type="nucleotide sequence ID" value="NZ_JAVHXU010000071.1"/>
</dbReference>
<keyword evidence="1" id="KW-0732">Signal</keyword>
<evidence type="ECO:0000256" key="1">
    <source>
        <dbReference type="ARBA" id="ARBA00022729"/>
    </source>
</evidence>
<dbReference type="GO" id="GO:0016853">
    <property type="term" value="F:isomerase activity"/>
    <property type="evidence" value="ECO:0007669"/>
    <property type="project" value="UniProtKB-KW"/>
</dbReference>
<evidence type="ECO:0000313" key="4">
    <source>
        <dbReference type="EMBL" id="RLJ24264.1"/>
    </source>
</evidence>
<gene>
    <name evidence="3" type="ORF">B0G92_1572</name>
    <name evidence="4" type="ORF">CLV50_2144</name>
</gene>
<dbReference type="SUPFAM" id="SSF52833">
    <property type="entry name" value="Thioredoxin-like"/>
    <property type="match status" value="1"/>
</dbReference>
<proteinExistence type="predicted"/>
<reference evidence="4 6" key="2">
    <citation type="submission" date="2018-10" db="EMBL/GenBank/DDBJ databases">
        <title>Genomic Encyclopedia of Archaeal and Bacterial Type Strains, Phase II (KMG-II): from individual species to whole genera.</title>
        <authorList>
            <person name="Goeker M."/>
        </authorList>
    </citation>
    <scope>NUCLEOTIDE SEQUENCE [LARGE SCALE GENOMIC DNA]</scope>
    <source>
        <strain evidence="4 6">DSM 21886</strain>
    </source>
</reference>
<sequence>MKLFTFLFLLAFVPLKWETDFDTAQKDAKEKKQLILLNFSGSDWCAPCVATKRDYFENDSFLSMAKDNLVLLNADFPRKKKNQLSPEQIKKNEALAEKYNKQGNFPFTLLLDSNGKVLKSWVGKPEVSVEKWTKEIKNICDSHK</sequence>
<dbReference type="EMBL" id="PJND01000007">
    <property type="protein sequence ID" value="PKW29924.1"/>
    <property type="molecule type" value="Genomic_DNA"/>
</dbReference>
<keyword evidence="5" id="KW-1185">Reference proteome</keyword>
<dbReference type="InterPro" id="IPR036249">
    <property type="entry name" value="Thioredoxin-like_sf"/>
</dbReference>
<feature type="domain" description="Thioredoxin" evidence="2">
    <location>
        <begin position="7"/>
        <end position="141"/>
    </location>
</feature>
<protein>
    <submittedName>
        <fullName evidence="4">Thiol-disulfide isomerase/thioredoxin</fullName>
    </submittedName>
</protein>
<comment type="caution">
    <text evidence="4">The sequence shown here is derived from an EMBL/GenBank/DDBJ whole genome shotgun (WGS) entry which is preliminary data.</text>
</comment>
<dbReference type="EMBL" id="RCCB01000012">
    <property type="protein sequence ID" value="RLJ24264.1"/>
    <property type="molecule type" value="Genomic_DNA"/>
</dbReference>
<dbReference type="PANTHER" id="PTHR15337:SF11">
    <property type="entry name" value="THIOREDOXIN DOMAIN-CONTAINING PROTEIN"/>
    <property type="match status" value="1"/>
</dbReference>
<dbReference type="Proteomes" id="UP000233767">
    <property type="component" value="Unassembled WGS sequence"/>
</dbReference>
<dbReference type="PROSITE" id="PS51352">
    <property type="entry name" value="THIOREDOXIN_2"/>
    <property type="match status" value="1"/>
</dbReference>
<dbReference type="InterPro" id="IPR051099">
    <property type="entry name" value="AGR/TXD"/>
</dbReference>
<dbReference type="Gene3D" id="3.40.30.10">
    <property type="entry name" value="Glutaredoxin"/>
    <property type="match status" value="1"/>
</dbReference>
<dbReference type="InterPro" id="IPR013766">
    <property type="entry name" value="Thioredoxin_domain"/>
</dbReference>
<keyword evidence="4" id="KW-0413">Isomerase</keyword>
<dbReference type="PANTHER" id="PTHR15337">
    <property type="entry name" value="ANTERIOR GRADIENT PROTEIN-RELATED"/>
    <property type="match status" value="1"/>
</dbReference>
<evidence type="ECO:0000259" key="2">
    <source>
        <dbReference type="PROSITE" id="PS51352"/>
    </source>
</evidence>
<evidence type="ECO:0000313" key="5">
    <source>
        <dbReference type="Proteomes" id="UP000233767"/>
    </source>
</evidence>
<dbReference type="AlphaFoldDB" id="A0A497UCI4"/>
<evidence type="ECO:0000313" key="3">
    <source>
        <dbReference type="EMBL" id="PKW29924.1"/>
    </source>
</evidence>